<keyword evidence="4" id="KW-1185">Reference proteome</keyword>
<feature type="transmembrane region" description="Helical" evidence="2">
    <location>
        <begin position="96"/>
        <end position="115"/>
    </location>
</feature>
<dbReference type="Proteomes" id="UP000031675">
    <property type="component" value="Unassembled WGS sequence"/>
</dbReference>
<evidence type="ECO:0000313" key="4">
    <source>
        <dbReference type="Proteomes" id="UP000031675"/>
    </source>
</evidence>
<dbReference type="EMBL" id="JROO01000040">
    <property type="protein sequence ID" value="KIH97278.1"/>
    <property type="molecule type" value="Genomic_DNA"/>
</dbReference>
<feature type="transmembrane region" description="Helical" evidence="2">
    <location>
        <begin position="36"/>
        <end position="60"/>
    </location>
</feature>
<feature type="region of interest" description="Disordered" evidence="1">
    <location>
        <begin position="129"/>
        <end position="153"/>
    </location>
</feature>
<evidence type="ECO:0000256" key="1">
    <source>
        <dbReference type="SAM" id="MobiDB-lite"/>
    </source>
</evidence>
<gene>
    <name evidence="3" type="ORF">LP52_20095</name>
</gene>
<feature type="transmembrane region" description="Helical" evidence="2">
    <location>
        <begin position="12"/>
        <end position="30"/>
    </location>
</feature>
<accession>A0A0C2G1T6</accession>
<evidence type="ECO:0000256" key="2">
    <source>
        <dbReference type="SAM" id="Phobius"/>
    </source>
</evidence>
<dbReference type="RefSeq" id="WP_040275858.1">
    <property type="nucleotide sequence ID" value="NZ_JROO01000040.1"/>
</dbReference>
<keyword evidence="2" id="KW-1133">Transmembrane helix</keyword>
<keyword evidence="2" id="KW-0812">Transmembrane</keyword>
<name>A0A0C2G1T6_9ACTN</name>
<evidence type="ECO:0000313" key="3">
    <source>
        <dbReference type="EMBL" id="KIH97278.1"/>
    </source>
</evidence>
<feature type="transmembrane region" description="Helical" evidence="2">
    <location>
        <begin position="67"/>
        <end position="90"/>
    </location>
</feature>
<protein>
    <recommendedName>
        <fullName evidence="5">ATP synthase protein I</fullName>
    </recommendedName>
</protein>
<dbReference type="AlphaFoldDB" id="A0A0C2G1T6"/>
<comment type="caution">
    <text evidence="3">The sequence shown here is derived from an EMBL/GenBank/DDBJ whole genome shotgun (WGS) entry which is preliminary data.</text>
</comment>
<proteinExistence type="predicted"/>
<dbReference type="OrthoDB" id="3542908at2"/>
<feature type="compositionally biased region" description="Acidic residues" evidence="1">
    <location>
        <begin position="131"/>
        <end position="140"/>
    </location>
</feature>
<sequence>MQEHDARILRGAAIPTAAVAVAAAVASSVAAGVAGLIGAVLAALLVLAFFAVSAYVIAWVGQRHPHLLLPIAFVVYTTKIGVLAVALVLFGGTTAFHHYSFALTALACVITWLAGQAVASLKVRQLTVEPASDDAEESDADGSPTGSGVGGER</sequence>
<evidence type="ECO:0008006" key="5">
    <source>
        <dbReference type="Google" id="ProtNLM"/>
    </source>
</evidence>
<keyword evidence="2" id="KW-0472">Membrane</keyword>
<dbReference type="STRING" id="183763.LP52_20095"/>
<reference evidence="4" key="1">
    <citation type="journal article" date="2015" name="Chem. Biol.">
        <title>Structure, bioactivity, and resistance mechanism of streptomonomicin, an unusual lasso Peptide from an understudied halophilic actinomycete.</title>
        <authorList>
            <person name="Metelev M."/>
            <person name="Tietz J.I."/>
            <person name="Melby J.O."/>
            <person name="Blair P.M."/>
            <person name="Zhu L."/>
            <person name="Livnat I."/>
            <person name="Severinov K."/>
            <person name="Mitchell D.A."/>
        </authorList>
    </citation>
    <scope>NUCLEOTIDE SEQUENCE [LARGE SCALE GENOMIC DNA]</scope>
    <source>
        <strain evidence="4">YIM 90003</strain>
    </source>
</reference>
<organism evidence="3 4">
    <name type="scientific">Streptomonospora alba</name>
    <dbReference type="NCBI Taxonomy" id="183763"/>
    <lineage>
        <taxon>Bacteria</taxon>
        <taxon>Bacillati</taxon>
        <taxon>Actinomycetota</taxon>
        <taxon>Actinomycetes</taxon>
        <taxon>Streptosporangiales</taxon>
        <taxon>Nocardiopsidaceae</taxon>
        <taxon>Streptomonospora</taxon>
    </lineage>
</organism>